<gene>
    <name evidence="3" type="ORF">H9L42_10115</name>
</gene>
<dbReference type="InterPro" id="IPR036116">
    <property type="entry name" value="FN3_sf"/>
</dbReference>
<organism evidence="3 4">
    <name type="scientific">Zhenpiania hominis</name>
    <dbReference type="NCBI Taxonomy" id="2763644"/>
    <lineage>
        <taxon>Bacteria</taxon>
        <taxon>Bacillati</taxon>
        <taxon>Bacillota</taxon>
        <taxon>Clostridia</taxon>
        <taxon>Peptostreptococcales</taxon>
        <taxon>Anaerovoracaceae</taxon>
        <taxon>Zhenpiania</taxon>
    </lineage>
</organism>
<feature type="signal peptide" evidence="1">
    <location>
        <begin position="1"/>
        <end position="26"/>
    </location>
</feature>
<evidence type="ECO:0000313" key="3">
    <source>
        <dbReference type="EMBL" id="MBC6680187.1"/>
    </source>
</evidence>
<feature type="domain" description="Fibronectin type-III" evidence="2">
    <location>
        <begin position="502"/>
        <end position="591"/>
    </location>
</feature>
<dbReference type="RefSeq" id="WP_187303286.1">
    <property type="nucleotide sequence ID" value="NZ_JACRYT010000010.1"/>
</dbReference>
<dbReference type="PROSITE" id="PS50853">
    <property type="entry name" value="FN3"/>
    <property type="match status" value="2"/>
</dbReference>
<dbReference type="PANTHER" id="PTHR46957:SF3">
    <property type="entry name" value="CYTOKINE RECEPTOR"/>
    <property type="match status" value="1"/>
</dbReference>
<dbReference type="Pfam" id="PF07554">
    <property type="entry name" value="FIVAR"/>
    <property type="match status" value="2"/>
</dbReference>
<dbReference type="InterPro" id="IPR003961">
    <property type="entry name" value="FN3_dom"/>
</dbReference>
<dbReference type="Gene3D" id="2.60.40.10">
    <property type="entry name" value="Immunoglobulins"/>
    <property type="match status" value="2"/>
</dbReference>
<feature type="chain" id="PRO_5038009264" evidence="1">
    <location>
        <begin position="27"/>
        <end position="687"/>
    </location>
</feature>
<dbReference type="Gene3D" id="1.20.1270.90">
    <property type="entry name" value="AF1782-like"/>
    <property type="match status" value="2"/>
</dbReference>
<accession>A0A923SR04</accession>
<dbReference type="EMBL" id="JACRYT010000010">
    <property type="protein sequence ID" value="MBC6680187.1"/>
    <property type="molecule type" value="Genomic_DNA"/>
</dbReference>
<dbReference type="PANTHER" id="PTHR46957">
    <property type="entry name" value="CYTOKINE RECEPTOR"/>
    <property type="match status" value="1"/>
</dbReference>
<keyword evidence="4" id="KW-1185">Reference proteome</keyword>
<dbReference type="GO" id="GO:0016020">
    <property type="term" value="C:membrane"/>
    <property type="evidence" value="ECO:0007669"/>
    <property type="project" value="UniProtKB-SubCell"/>
</dbReference>
<dbReference type="InterPro" id="IPR050713">
    <property type="entry name" value="RTP_Phos/Ushers"/>
</dbReference>
<protein>
    <submittedName>
        <fullName evidence="3">Fibronectin type III domain-containing protein</fullName>
    </submittedName>
</protein>
<sequence length="687" mass="76061">MKLKRTVASTILLVMLIGAMPTVASAAEYSTDSEMSSTNQISHQQSIETEQGQNSEIKEGIYIIPILDLESTAPLPAVKSAFSKAFGSKGILNVDAEGNKSITVHSQNMIIEMSGSYYANIKTLSYYDKEGQKHEATVNSTRQSKYSTTFGDPSKTEEITVPDEMTFSLIEQEDQEKGAYKLNCTVDFMDNFLGGGDAHPTDITLKVDLDNLMQTEELEALIKATESYAAENYSAESWQNFQEALTAAKAALENAASQAELDNAKQGLEEAITALEPELEQGKYTVPLSLECTVSIPLAPVKEAFSSAFGDTGAINVDNDGSMELIVKNRQMIIDFFSMSTMYANLSDIYYYDETGVKQSVTVKNTIESEYSVGDSVEKIEIPEILSFPLVKQEDGTYRISAYVDYMNKTYDMIINLDFSDCVKLEKTQTLEKEIEEAEAIKAADYTKESYRNLQAAIKTAKSSLIWAQTQEEIELALKDLDTAVKALKRNNMTSETSVPKAPAGVKAASAAYNKVKISWSKVSGATGYEVLQYNNSTKKYGRAALVKGTAYIKSGLKTGTKYSFRIRAYKTTGGKTVYSPYSKTVSAKPVLAKVRNVKAKNKTKRSAAITWKRVAGANGYKVYRSTKKNGKFKAVKTIKKGKTVKFVNKKLKKGKRYYYKVRAYRTVGKKKVYSGYSSRESVKIRK</sequence>
<dbReference type="InterPro" id="IPR013783">
    <property type="entry name" value="Ig-like_fold"/>
</dbReference>
<name>A0A923SR04_9FIRM</name>
<dbReference type="AlphaFoldDB" id="A0A923SR04"/>
<proteinExistence type="predicted"/>
<comment type="caution">
    <text evidence="3">The sequence shown here is derived from an EMBL/GenBank/DDBJ whole genome shotgun (WGS) entry which is preliminary data.</text>
</comment>
<dbReference type="SMART" id="SM00060">
    <property type="entry name" value="FN3"/>
    <property type="match status" value="2"/>
</dbReference>
<feature type="domain" description="Fibronectin type-III" evidence="2">
    <location>
        <begin position="594"/>
        <end position="687"/>
    </location>
</feature>
<dbReference type="Pfam" id="PF00041">
    <property type="entry name" value="fn3"/>
    <property type="match status" value="2"/>
</dbReference>
<evidence type="ECO:0000256" key="1">
    <source>
        <dbReference type="SAM" id="SignalP"/>
    </source>
</evidence>
<evidence type="ECO:0000313" key="4">
    <source>
        <dbReference type="Proteomes" id="UP000602647"/>
    </source>
</evidence>
<evidence type="ECO:0000259" key="2">
    <source>
        <dbReference type="PROSITE" id="PS50853"/>
    </source>
</evidence>
<dbReference type="SUPFAM" id="SSF49265">
    <property type="entry name" value="Fibronectin type III"/>
    <property type="match status" value="1"/>
</dbReference>
<dbReference type="CDD" id="cd00063">
    <property type="entry name" value="FN3"/>
    <property type="match status" value="2"/>
</dbReference>
<dbReference type="Proteomes" id="UP000602647">
    <property type="component" value="Unassembled WGS sequence"/>
</dbReference>
<keyword evidence="1" id="KW-0732">Signal</keyword>
<reference evidence="3" key="1">
    <citation type="submission" date="2020-08" db="EMBL/GenBank/DDBJ databases">
        <title>Genome public.</title>
        <authorList>
            <person name="Liu C."/>
            <person name="Sun Q."/>
        </authorList>
    </citation>
    <scope>NUCLEOTIDE SEQUENCE</scope>
    <source>
        <strain evidence="3">BX12</strain>
    </source>
</reference>